<dbReference type="KEGG" id="dfe:Dfer_4383"/>
<protein>
    <submittedName>
        <fullName evidence="2">Beta-Ig-H3/fasciclin</fullName>
    </submittedName>
</protein>
<dbReference type="InterPro" id="IPR050904">
    <property type="entry name" value="Adhesion/Biosynth-related"/>
</dbReference>
<dbReference type="PROSITE" id="PS50213">
    <property type="entry name" value="FAS1"/>
    <property type="match status" value="1"/>
</dbReference>
<gene>
    <name evidence="2" type="ordered locus">Dfer_4383</name>
</gene>
<dbReference type="InterPro" id="IPR000782">
    <property type="entry name" value="FAS1_domain"/>
</dbReference>
<proteinExistence type="predicted"/>
<feature type="domain" description="FAS1" evidence="1">
    <location>
        <begin position="37"/>
        <end position="166"/>
    </location>
</feature>
<accession>C6W210</accession>
<dbReference type="Pfam" id="PF02469">
    <property type="entry name" value="Fasciclin"/>
    <property type="match status" value="1"/>
</dbReference>
<dbReference type="Gene3D" id="2.30.180.10">
    <property type="entry name" value="FAS1 domain"/>
    <property type="match status" value="1"/>
</dbReference>
<dbReference type="HOGENOM" id="CLU_1560525_0_0_10"/>
<evidence type="ECO:0000259" key="1">
    <source>
        <dbReference type="PROSITE" id="PS50213"/>
    </source>
</evidence>
<dbReference type="PANTHER" id="PTHR10900">
    <property type="entry name" value="PERIOSTIN-RELATED"/>
    <property type="match status" value="1"/>
</dbReference>
<sequence>MKKNRFGGRWAAFFLAAGLFSTILISCKESEADLVKRKTATDVILENPEFSMLKEIIIAAEKGDAFRTQDATFFLPSNAAFNKANIFSASVITSKPDSIDIFLNRHVLKGQVSYADFTAGKYDNIDKTLKLEIAKKDTAFTVNGARIARKDVSASNGIIQVLDSVYVKVIR</sequence>
<dbReference type="EMBL" id="CP001619">
    <property type="protein sequence ID" value="ACT95585.1"/>
    <property type="molecule type" value="Genomic_DNA"/>
</dbReference>
<dbReference type="Proteomes" id="UP000002011">
    <property type="component" value="Chromosome"/>
</dbReference>
<organism evidence="2 3">
    <name type="scientific">Dyadobacter fermentans (strain ATCC 700827 / DSM 18053 / CIP 107007 / KCTC 52180 / NS114)</name>
    <dbReference type="NCBI Taxonomy" id="471854"/>
    <lineage>
        <taxon>Bacteria</taxon>
        <taxon>Pseudomonadati</taxon>
        <taxon>Bacteroidota</taxon>
        <taxon>Cytophagia</taxon>
        <taxon>Cytophagales</taxon>
        <taxon>Spirosomataceae</taxon>
        <taxon>Dyadobacter</taxon>
    </lineage>
</organism>
<dbReference type="STRING" id="471854.Dfer_4383"/>
<dbReference type="eggNOG" id="COG2335">
    <property type="taxonomic scope" value="Bacteria"/>
</dbReference>
<dbReference type="SMART" id="SM00554">
    <property type="entry name" value="FAS1"/>
    <property type="match status" value="1"/>
</dbReference>
<evidence type="ECO:0000313" key="3">
    <source>
        <dbReference type="Proteomes" id="UP000002011"/>
    </source>
</evidence>
<dbReference type="GO" id="GO:0005615">
    <property type="term" value="C:extracellular space"/>
    <property type="evidence" value="ECO:0007669"/>
    <property type="project" value="TreeGrafter"/>
</dbReference>
<dbReference type="SUPFAM" id="SSF82153">
    <property type="entry name" value="FAS1 domain"/>
    <property type="match status" value="1"/>
</dbReference>
<dbReference type="PROSITE" id="PS51257">
    <property type="entry name" value="PROKAR_LIPOPROTEIN"/>
    <property type="match status" value="1"/>
</dbReference>
<reference evidence="2 3" key="1">
    <citation type="journal article" date="2009" name="Stand. Genomic Sci.">
        <title>Complete genome sequence of Dyadobacter fermentans type strain (NS114).</title>
        <authorList>
            <person name="Lang E."/>
            <person name="Lapidus A."/>
            <person name="Chertkov O."/>
            <person name="Brettin T."/>
            <person name="Detter J.C."/>
            <person name="Han C."/>
            <person name="Copeland A."/>
            <person name="Glavina Del Rio T."/>
            <person name="Nolan M."/>
            <person name="Chen F."/>
            <person name="Lucas S."/>
            <person name="Tice H."/>
            <person name="Cheng J.F."/>
            <person name="Land M."/>
            <person name="Hauser L."/>
            <person name="Chang Y.J."/>
            <person name="Jeffries C.D."/>
            <person name="Kopitz M."/>
            <person name="Bruce D."/>
            <person name="Goodwin L."/>
            <person name="Pitluck S."/>
            <person name="Ovchinnikova G."/>
            <person name="Pati A."/>
            <person name="Ivanova N."/>
            <person name="Mavrommatis K."/>
            <person name="Chen A."/>
            <person name="Palaniappan K."/>
            <person name="Chain P."/>
            <person name="Bristow J."/>
            <person name="Eisen J.A."/>
            <person name="Markowitz V."/>
            <person name="Hugenholtz P."/>
            <person name="Goker M."/>
            <person name="Rohde M."/>
            <person name="Kyrpides N.C."/>
            <person name="Klenk H.P."/>
        </authorList>
    </citation>
    <scope>NUCLEOTIDE SEQUENCE [LARGE SCALE GENOMIC DNA]</scope>
    <source>
        <strain evidence="3">ATCC 700827 / DSM 18053 / CIP 107007 / KCTC 52180 / NS114</strain>
    </source>
</reference>
<evidence type="ECO:0000313" key="2">
    <source>
        <dbReference type="EMBL" id="ACT95585.1"/>
    </source>
</evidence>
<dbReference type="InterPro" id="IPR036378">
    <property type="entry name" value="FAS1_dom_sf"/>
</dbReference>
<name>C6W210_DYAFD</name>
<dbReference type="AlphaFoldDB" id="C6W210"/>
<dbReference type="PANTHER" id="PTHR10900:SF77">
    <property type="entry name" value="FI19380P1"/>
    <property type="match status" value="1"/>
</dbReference>
<keyword evidence="3" id="KW-1185">Reference proteome</keyword>